<dbReference type="SUPFAM" id="SSF51556">
    <property type="entry name" value="Metallo-dependent hydrolases"/>
    <property type="match status" value="1"/>
</dbReference>
<organism evidence="2 3">
    <name type="scientific">Mycobacteroides chelonae</name>
    <name type="common">Mycobacterium chelonae</name>
    <dbReference type="NCBI Taxonomy" id="1774"/>
    <lineage>
        <taxon>Bacteria</taxon>
        <taxon>Bacillati</taxon>
        <taxon>Actinomycetota</taxon>
        <taxon>Actinomycetes</taxon>
        <taxon>Mycobacteriales</taxon>
        <taxon>Mycobacteriaceae</taxon>
        <taxon>Mycobacteroides</taxon>
    </lineage>
</organism>
<accession>A0A1S1LU62</accession>
<dbReference type="InterPro" id="IPR013108">
    <property type="entry name" value="Amidohydro_3"/>
</dbReference>
<feature type="domain" description="Amidohydrolase 3" evidence="1">
    <location>
        <begin position="48"/>
        <end position="540"/>
    </location>
</feature>
<gene>
    <name evidence="2" type="ORF">BKG82_02860</name>
</gene>
<sequence length="569" mass="60981">MSDIILTAATVITMDDERPRAEAIAVSGNRIVAVGSLAECTSALPCAQVINTGAGALLPGFVEPHGHPFMSGVITEAPVRSIAPWKSQSWDDVVAAFHAALAETDPSEPLIFSGFDALLHEHPAPDARELDQIFGDRVAVITDNSGHGIYFGTALMKLHGWDGAPPADPVGGHYQRNTDGSLNGRGFEVPVLTEVLAPLIAGMGNPLRSAALFFSAMARAGYTSASDMSYDRQLKPAYEALAAAPSCPLRVSLWEMSTTESYAESEEFTVDEDMLRKTGVKLWTDGAVWVGTGATSFPYVESDATRRAAIDPTTAGGTRSLNYSRQQLDVILDKAAPLGWQMAFHSNGDLAVELALDAYEAALQRHGLLGTDHRWRLEHVGGATRAQLDRAARLGVHVSMSPFQYYFWGDLLDGHIFDHEHGSQWQPFADAVASGACVSLHNDGSVSPPSPLTNIQTVTARRTRAGNVHGAEQAITLDEALRAQTINAARTLQRDRLIGSIAVGKLADFVELSHDPYGIDPARLTEEISIKGTWVGGRRVDLDTFLGAFLDATDTDHGSAPVAPIKHCC</sequence>
<dbReference type="Proteomes" id="UP000180043">
    <property type="component" value="Unassembled WGS sequence"/>
</dbReference>
<dbReference type="PANTHER" id="PTHR22642:SF2">
    <property type="entry name" value="PROTEIN LONG AFTER FAR-RED 3"/>
    <property type="match status" value="1"/>
</dbReference>
<dbReference type="InterPro" id="IPR033932">
    <property type="entry name" value="YtcJ-like"/>
</dbReference>
<comment type="caution">
    <text evidence="2">The sequence shown here is derived from an EMBL/GenBank/DDBJ whole genome shotgun (WGS) entry which is preliminary data.</text>
</comment>
<evidence type="ECO:0000313" key="2">
    <source>
        <dbReference type="EMBL" id="OHU60378.1"/>
    </source>
</evidence>
<dbReference type="CDD" id="cd01300">
    <property type="entry name" value="YtcJ_like"/>
    <property type="match status" value="1"/>
</dbReference>
<protein>
    <submittedName>
        <fullName evidence="2">Amidohydrolase</fullName>
    </submittedName>
</protein>
<evidence type="ECO:0000313" key="3">
    <source>
        <dbReference type="Proteomes" id="UP000180043"/>
    </source>
</evidence>
<reference evidence="2 3" key="1">
    <citation type="submission" date="2016-10" db="EMBL/GenBank/DDBJ databases">
        <title>Evaluation of Human, Veterinary and Environmental Mycobacterium chelonae Isolates by Core Genome Phylogenomic Analysis, Targeted Gene Comparison, and Anti-microbial Susceptibility Patterns: A Tale of Mistaken Identities.</title>
        <authorList>
            <person name="Fogelson S.B."/>
            <person name="Camus A.C."/>
            <person name="Lorenz W."/>
            <person name="Vasireddy R."/>
            <person name="Vasireddy S."/>
            <person name="Smith T."/>
            <person name="Brown-Elliott B.A."/>
            <person name="Wallace R.J.Jr."/>
            <person name="Hasan N.A."/>
            <person name="Reischl U."/>
            <person name="Sanchez S."/>
        </authorList>
    </citation>
    <scope>NUCLEOTIDE SEQUENCE [LARGE SCALE GENOMIC DNA]</scope>
    <source>
        <strain evidence="2 3">15515</strain>
    </source>
</reference>
<dbReference type="InterPro" id="IPR032466">
    <property type="entry name" value="Metal_Hydrolase"/>
</dbReference>
<dbReference type="RefSeq" id="WP_057968079.1">
    <property type="nucleotide sequence ID" value="NZ_MLII01000028.1"/>
</dbReference>
<proteinExistence type="predicted"/>
<dbReference type="AlphaFoldDB" id="A0A1S1LU62"/>
<name>A0A1S1LU62_MYCCH</name>
<evidence type="ECO:0000259" key="1">
    <source>
        <dbReference type="Pfam" id="PF07969"/>
    </source>
</evidence>
<dbReference type="EMBL" id="MLIQ01000011">
    <property type="protein sequence ID" value="OHU60378.1"/>
    <property type="molecule type" value="Genomic_DNA"/>
</dbReference>
<keyword evidence="2" id="KW-0378">Hydrolase</keyword>
<dbReference type="Gene3D" id="3.20.20.140">
    <property type="entry name" value="Metal-dependent hydrolases"/>
    <property type="match status" value="1"/>
</dbReference>
<dbReference type="PANTHER" id="PTHR22642">
    <property type="entry name" value="IMIDAZOLONEPROPIONASE"/>
    <property type="match status" value="1"/>
</dbReference>
<dbReference type="Gene3D" id="3.10.310.70">
    <property type="match status" value="1"/>
</dbReference>
<dbReference type="SUPFAM" id="SSF51338">
    <property type="entry name" value="Composite domain of metallo-dependent hydrolases"/>
    <property type="match status" value="1"/>
</dbReference>
<dbReference type="Pfam" id="PF07969">
    <property type="entry name" value="Amidohydro_3"/>
    <property type="match status" value="1"/>
</dbReference>
<dbReference type="Gene3D" id="2.30.40.10">
    <property type="entry name" value="Urease, subunit C, domain 1"/>
    <property type="match status" value="1"/>
</dbReference>
<dbReference type="InterPro" id="IPR011059">
    <property type="entry name" value="Metal-dep_hydrolase_composite"/>
</dbReference>
<dbReference type="GO" id="GO:0016810">
    <property type="term" value="F:hydrolase activity, acting on carbon-nitrogen (but not peptide) bonds"/>
    <property type="evidence" value="ECO:0007669"/>
    <property type="project" value="InterPro"/>
</dbReference>